<evidence type="ECO:0000313" key="2">
    <source>
        <dbReference type="Proteomes" id="UP000645390"/>
    </source>
</evidence>
<protein>
    <submittedName>
        <fullName evidence="1">Uncharacterized protein</fullName>
    </submittedName>
</protein>
<keyword evidence="2" id="KW-1185">Reference proteome</keyword>
<dbReference type="RefSeq" id="WP_188417493.1">
    <property type="nucleotide sequence ID" value="NZ_BMDJ01000019.1"/>
</dbReference>
<dbReference type="Proteomes" id="UP000645390">
    <property type="component" value="Unassembled WGS sequence"/>
</dbReference>
<comment type="caution">
    <text evidence="1">The sequence shown here is derived from an EMBL/GenBank/DDBJ whole genome shotgun (WGS) entry which is preliminary data.</text>
</comment>
<dbReference type="EMBL" id="BMDJ01000019">
    <property type="protein sequence ID" value="GGI29474.1"/>
    <property type="molecule type" value="Genomic_DNA"/>
</dbReference>
<accession>A0ABQ2BPJ8</accession>
<evidence type="ECO:0000313" key="1">
    <source>
        <dbReference type="EMBL" id="GGI29474.1"/>
    </source>
</evidence>
<sequence>METFNNTAIVAVPTSLNLKLNPPFFSRSYGVLLTFSAKPEDISIKYETQISYLKTIEDNKRLFKIDRISEVYINDLPPGRTADQLAYETGKVFYPLIVEVAFDGSYIGINNHQEIKQRWILVKQNVLSYFSGDEVNEYLSQTENTIYDEFALDICFQTDFFINTFFSPIYQNYGESRTLIRNSFLSLVAQMPPIEMEINTQLAAETNHYGAMEIEQNGKEIVNDENLSFNAIYSANFVLDIKTRSIESLLANYQWQDGEKHEVDIKVFRIDEGQIHQQQNIDGADNLIFLDPVYNEGKKGFFKNLFKK</sequence>
<reference evidence="2" key="1">
    <citation type="journal article" date="2019" name="Int. J. Syst. Evol. Microbiol.">
        <title>The Global Catalogue of Microorganisms (GCM) 10K type strain sequencing project: providing services to taxonomists for standard genome sequencing and annotation.</title>
        <authorList>
            <consortium name="The Broad Institute Genomics Platform"/>
            <consortium name="The Broad Institute Genome Sequencing Center for Infectious Disease"/>
            <person name="Wu L."/>
            <person name="Ma J."/>
        </authorList>
    </citation>
    <scope>NUCLEOTIDE SEQUENCE [LARGE SCALE GENOMIC DNA]</scope>
    <source>
        <strain evidence="2">CCM 8939</strain>
    </source>
</reference>
<name>A0ABQ2BPJ8_9SPHI</name>
<proteinExistence type="predicted"/>
<organism evidence="1 2">
    <name type="scientific">Pedobacter mendelii</name>
    <dbReference type="NCBI Taxonomy" id="1908240"/>
    <lineage>
        <taxon>Bacteria</taxon>
        <taxon>Pseudomonadati</taxon>
        <taxon>Bacteroidota</taxon>
        <taxon>Sphingobacteriia</taxon>
        <taxon>Sphingobacteriales</taxon>
        <taxon>Sphingobacteriaceae</taxon>
        <taxon>Pedobacter</taxon>
    </lineage>
</organism>
<gene>
    <name evidence="1" type="ORF">GCM10008119_37810</name>
</gene>